<keyword evidence="2" id="KW-1185">Reference proteome</keyword>
<sequence length="202" mass="22222">MGSASIYSRISKSMVEIKVHVKGEPIIRCGVIVVCKASSAYIIADTRELGEYVGMKRITVDFPDQQTSSHNQFFDHNGLLGIQCRLRKQFDHNKVSAVEFDEEALKSLDAVYVYEGVKDIITPGNVTQCGTHMFSVTNDASALSEFGAPILNKNGMFVGMCDSFGYHLSGRTILAIAETLEGSQNRTFTNVQGALDHLYDTI</sequence>
<evidence type="ECO:0000313" key="1">
    <source>
        <dbReference type="EMBL" id="CAL4972075.1"/>
    </source>
</evidence>
<evidence type="ECO:0000313" key="2">
    <source>
        <dbReference type="Proteomes" id="UP001497457"/>
    </source>
</evidence>
<dbReference type="AlphaFoldDB" id="A0ABC9A6N9"/>
<protein>
    <submittedName>
        <fullName evidence="1">Uncharacterized protein</fullName>
    </submittedName>
</protein>
<accession>A0ABC9A6N9</accession>
<reference evidence="1" key="1">
    <citation type="submission" date="2024-10" db="EMBL/GenBank/DDBJ databases">
        <authorList>
            <person name="Ryan C."/>
        </authorList>
    </citation>
    <scope>NUCLEOTIDE SEQUENCE [LARGE SCALE GENOMIC DNA]</scope>
</reference>
<dbReference type="Proteomes" id="UP001497457">
    <property type="component" value="Chromosome 20rd"/>
</dbReference>
<organism evidence="1 2">
    <name type="scientific">Urochloa decumbens</name>
    <dbReference type="NCBI Taxonomy" id="240449"/>
    <lineage>
        <taxon>Eukaryota</taxon>
        <taxon>Viridiplantae</taxon>
        <taxon>Streptophyta</taxon>
        <taxon>Embryophyta</taxon>
        <taxon>Tracheophyta</taxon>
        <taxon>Spermatophyta</taxon>
        <taxon>Magnoliopsida</taxon>
        <taxon>Liliopsida</taxon>
        <taxon>Poales</taxon>
        <taxon>Poaceae</taxon>
        <taxon>PACMAD clade</taxon>
        <taxon>Panicoideae</taxon>
        <taxon>Panicodae</taxon>
        <taxon>Paniceae</taxon>
        <taxon>Melinidinae</taxon>
        <taxon>Urochloa</taxon>
    </lineage>
</organism>
<name>A0ABC9A6N9_9POAL</name>
<dbReference type="EMBL" id="OZ075130">
    <property type="protein sequence ID" value="CAL4972075.1"/>
    <property type="molecule type" value="Genomic_DNA"/>
</dbReference>
<gene>
    <name evidence="1" type="ORF">URODEC1_LOCUS51041</name>
</gene>
<proteinExistence type="predicted"/>